<dbReference type="InterPro" id="IPR006091">
    <property type="entry name" value="Acyl-CoA_Oxase/DH_mid-dom"/>
</dbReference>
<sequence length="375" mass="38316">MDFTLTDDQQALRDLAVRILDDATGDEAIRAFADSGRPYDAALWKTLAEAGMLGLALSAEAGGLGLGMVELGLLLEEQGRTLAPLPLTPVALAAWAIDAHGNAAHKKWLEAILSGAAILAVAIEEVGGVDPCDPAVTAAADGDGWRLGGVKVAVPYGAEAQALLVTARTADGPALFLVDAGADGLAVEPQRSTSGEPQAMLRFDGVRLAGDAVLGPAGGRAAIVAALVQRAQVALALRQVGVAAEALRRTADYSSGRIQFGKPLGSMQAVQQRAADAFIDVEAMRSTALLAAWQIDAGRVQPADIAAAKYWAAIGGHRVVHAAQHLHGGIGADITYPIHRYFLTATAIGEALGGAAPMLAAIGDAVASGRTEPLA</sequence>
<keyword evidence="11" id="KW-1185">Reference proteome</keyword>
<dbReference type="STRING" id="439228.SAMN06295920_10646"/>
<keyword evidence="4 6" id="KW-0274">FAD</keyword>
<dbReference type="SUPFAM" id="SSF47203">
    <property type="entry name" value="Acyl-CoA dehydrogenase C-terminal domain-like"/>
    <property type="match status" value="1"/>
</dbReference>
<evidence type="ECO:0000256" key="5">
    <source>
        <dbReference type="ARBA" id="ARBA00023002"/>
    </source>
</evidence>
<dbReference type="Pfam" id="PF02771">
    <property type="entry name" value="Acyl-CoA_dh_N"/>
    <property type="match status" value="1"/>
</dbReference>
<gene>
    <name evidence="10" type="ORF">SAMN06295920_10646</name>
</gene>
<feature type="domain" description="Acyl-CoA dehydrogenase/oxidase N-terminal" evidence="9">
    <location>
        <begin position="6"/>
        <end position="115"/>
    </location>
</feature>
<dbReference type="Gene3D" id="2.40.110.10">
    <property type="entry name" value="Butyryl-CoA Dehydrogenase, subunit A, domain 2"/>
    <property type="match status" value="1"/>
</dbReference>
<evidence type="ECO:0000256" key="4">
    <source>
        <dbReference type="ARBA" id="ARBA00022827"/>
    </source>
</evidence>
<feature type="domain" description="Acyl-CoA oxidase/dehydrogenase middle" evidence="8">
    <location>
        <begin position="124"/>
        <end position="205"/>
    </location>
</feature>
<dbReference type="Pfam" id="PF02770">
    <property type="entry name" value="Acyl-CoA_dh_M"/>
    <property type="match status" value="1"/>
</dbReference>
<dbReference type="Gene3D" id="1.20.140.10">
    <property type="entry name" value="Butyryl-CoA Dehydrogenase, subunit A, domain 3"/>
    <property type="match status" value="1"/>
</dbReference>
<dbReference type="CDD" id="cd00567">
    <property type="entry name" value="ACAD"/>
    <property type="match status" value="1"/>
</dbReference>
<dbReference type="EMBL" id="FUYM01000006">
    <property type="protein sequence ID" value="SKB77040.1"/>
    <property type="molecule type" value="Genomic_DNA"/>
</dbReference>
<evidence type="ECO:0000259" key="7">
    <source>
        <dbReference type="Pfam" id="PF00441"/>
    </source>
</evidence>
<evidence type="ECO:0000256" key="6">
    <source>
        <dbReference type="RuleBase" id="RU362125"/>
    </source>
</evidence>
<dbReference type="SUPFAM" id="SSF56645">
    <property type="entry name" value="Acyl-CoA dehydrogenase NM domain-like"/>
    <property type="match status" value="1"/>
</dbReference>
<evidence type="ECO:0000259" key="9">
    <source>
        <dbReference type="Pfam" id="PF02771"/>
    </source>
</evidence>
<dbReference type="InterPro" id="IPR009075">
    <property type="entry name" value="AcylCo_DH/oxidase_C"/>
</dbReference>
<dbReference type="PANTHER" id="PTHR43884">
    <property type="entry name" value="ACYL-COA DEHYDROGENASE"/>
    <property type="match status" value="1"/>
</dbReference>
<dbReference type="Pfam" id="PF00441">
    <property type="entry name" value="Acyl-CoA_dh_1"/>
    <property type="match status" value="1"/>
</dbReference>
<organism evidence="10 11">
    <name type="scientific">Rhizorhabdus histidinilytica</name>
    <dbReference type="NCBI Taxonomy" id="439228"/>
    <lineage>
        <taxon>Bacteria</taxon>
        <taxon>Pseudomonadati</taxon>
        <taxon>Pseudomonadota</taxon>
        <taxon>Alphaproteobacteria</taxon>
        <taxon>Sphingomonadales</taxon>
        <taxon>Sphingomonadaceae</taxon>
        <taxon>Rhizorhabdus</taxon>
    </lineage>
</organism>
<dbReference type="InterPro" id="IPR046373">
    <property type="entry name" value="Acyl-CoA_Oxase/DH_mid-dom_sf"/>
</dbReference>
<protein>
    <submittedName>
        <fullName evidence="10">Acyl-CoA dehydrogenase</fullName>
    </submittedName>
</protein>
<dbReference type="PANTHER" id="PTHR43884:SF20">
    <property type="entry name" value="ACYL-COA DEHYDROGENASE FADE28"/>
    <property type="match status" value="1"/>
</dbReference>
<evidence type="ECO:0000256" key="3">
    <source>
        <dbReference type="ARBA" id="ARBA00022630"/>
    </source>
</evidence>
<proteinExistence type="inferred from homology"/>
<dbReference type="AlphaFoldDB" id="A0A1T5DZT5"/>
<dbReference type="GO" id="GO:0003995">
    <property type="term" value="F:acyl-CoA dehydrogenase activity"/>
    <property type="evidence" value="ECO:0007669"/>
    <property type="project" value="TreeGrafter"/>
</dbReference>
<dbReference type="Gene3D" id="1.10.540.10">
    <property type="entry name" value="Acyl-CoA dehydrogenase/oxidase, N-terminal domain"/>
    <property type="match status" value="1"/>
</dbReference>
<dbReference type="GO" id="GO:0050660">
    <property type="term" value="F:flavin adenine dinucleotide binding"/>
    <property type="evidence" value="ECO:0007669"/>
    <property type="project" value="InterPro"/>
</dbReference>
<evidence type="ECO:0000256" key="1">
    <source>
        <dbReference type="ARBA" id="ARBA00001974"/>
    </source>
</evidence>
<dbReference type="OrthoDB" id="4319499at2"/>
<evidence type="ECO:0000313" key="10">
    <source>
        <dbReference type="EMBL" id="SKB77040.1"/>
    </source>
</evidence>
<dbReference type="InterPro" id="IPR036250">
    <property type="entry name" value="AcylCo_DH-like_C"/>
</dbReference>
<comment type="similarity">
    <text evidence="2 6">Belongs to the acyl-CoA dehydrogenase family.</text>
</comment>
<dbReference type="InterPro" id="IPR037069">
    <property type="entry name" value="AcylCoA_DH/ox_N_sf"/>
</dbReference>
<dbReference type="Proteomes" id="UP000189818">
    <property type="component" value="Unassembled WGS sequence"/>
</dbReference>
<evidence type="ECO:0000256" key="2">
    <source>
        <dbReference type="ARBA" id="ARBA00009347"/>
    </source>
</evidence>
<reference evidence="11" key="1">
    <citation type="submission" date="2017-02" db="EMBL/GenBank/DDBJ databases">
        <authorList>
            <person name="Varghese N."/>
            <person name="Submissions S."/>
        </authorList>
    </citation>
    <scope>NUCLEOTIDE SEQUENCE [LARGE SCALE GENOMIC DNA]</scope>
    <source>
        <strain evidence="11">UM2</strain>
    </source>
</reference>
<keyword evidence="5 6" id="KW-0560">Oxidoreductase</keyword>
<dbReference type="RefSeq" id="WP_079648816.1">
    <property type="nucleotide sequence ID" value="NZ_FUYM01000006.1"/>
</dbReference>
<evidence type="ECO:0000313" key="11">
    <source>
        <dbReference type="Proteomes" id="UP000189818"/>
    </source>
</evidence>
<accession>A0A1T5DZT5</accession>
<dbReference type="InterPro" id="IPR009100">
    <property type="entry name" value="AcylCoA_DH/oxidase_NM_dom_sf"/>
</dbReference>
<comment type="cofactor">
    <cofactor evidence="1 6">
        <name>FAD</name>
        <dbReference type="ChEBI" id="CHEBI:57692"/>
    </cofactor>
</comment>
<feature type="domain" description="Acyl-CoA dehydrogenase/oxidase C-terminal" evidence="7">
    <location>
        <begin position="228"/>
        <end position="354"/>
    </location>
</feature>
<evidence type="ECO:0000259" key="8">
    <source>
        <dbReference type="Pfam" id="PF02770"/>
    </source>
</evidence>
<keyword evidence="3 6" id="KW-0285">Flavoprotein</keyword>
<dbReference type="InterPro" id="IPR013786">
    <property type="entry name" value="AcylCoA_DH/ox_N"/>
</dbReference>
<name>A0A1T5DZT5_9SPHN</name>